<evidence type="ECO:0000256" key="8">
    <source>
        <dbReference type="ARBA" id="ARBA00048113"/>
    </source>
</evidence>
<dbReference type="Pfam" id="PF00265">
    <property type="entry name" value="TK"/>
    <property type="match status" value="1"/>
</dbReference>
<evidence type="ECO:0000256" key="1">
    <source>
        <dbReference type="ARBA" id="ARBA00007587"/>
    </source>
</evidence>
<dbReference type="InterPro" id="IPR027417">
    <property type="entry name" value="P-loop_NTPase"/>
</dbReference>
<dbReference type="EMBL" id="JAXCGZ010013351">
    <property type="protein sequence ID" value="KAK7072749.1"/>
    <property type="molecule type" value="Genomic_DNA"/>
</dbReference>
<sequence>MSQLTVPAPGFNSGMRGQVQIIFGPMFSGKTTELMRRLKRYQIAKHNCLIIKYAKDVRYDNDGIATHDKQTLPAVSTTVLQDLKEKAEAYSVIGIDEGQFFPDTVEFAEEMANRGKIVIVAALDGTFQRSGFGNILSLVPLCESVVKLTAVCMICFEEASYTRRTSSETSVEVIGGSEKYIATCRKCYFTATPQKRVHPSPLKAAQENMETNDSPSKHKRRLTGITSSEDSSVCRDDKENVVTLSA</sequence>
<dbReference type="PANTHER" id="PTHR11441:SF0">
    <property type="entry name" value="THYMIDINE KINASE, CYTOSOLIC"/>
    <property type="match status" value="1"/>
</dbReference>
<evidence type="ECO:0000256" key="7">
    <source>
        <dbReference type="ARBA" id="ARBA00046642"/>
    </source>
</evidence>
<dbReference type="GO" id="GO:0046104">
    <property type="term" value="P:thymidine metabolic process"/>
    <property type="evidence" value="ECO:0007669"/>
    <property type="project" value="TreeGrafter"/>
</dbReference>
<dbReference type="GO" id="GO:0071897">
    <property type="term" value="P:DNA biosynthetic process"/>
    <property type="evidence" value="ECO:0007669"/>
    <property type="project" value="UniProtKB-KW"/>
</dbReference>
<dbReference type="InterPro" id="IPR020633">
    <property type="entry name" value="Thymidine_kinase_CS"/>
</dbReference>
<comment type="caution">
    <text evidence="12">The sequence shown here is derived from an EMBL/GenBank/DDBJ whole genome shotgun (WGS) entry which is preliminary data.</text>
</comment>
<dbReference type="GO" id="GO:0005524">
    <property type="term" value="F:ATP binding"/>
    <property type="evidence" value="ECO:0007669"/>
    <property type="project" value="UniProtKB-KW"/>
</dbReference>
<keyword evidence="2 9" id="KW-0237">DNA synthesis</keyword>
<keyword evidence="4 9" id="KW-0547">Nucleotide-binding</keyword>
<dbReference type="SUPFAM" id="SSF52540">
    <property type="entry name" value="P-loop containing nucleoside triphosphate hydrolases"/>
    <property type="match status" value="1"/>
</dbReference>
<proteinExistence type="inferred from homology"/>
<comment type="subunit">
    <text evidence="7">Homotetramer. Tetramerization from dimerization is induced by ATP and increases catalytic efficiency due to a high affinity for thymidine. Tetramerization is inhibited by phosphorylation at Ser-13. Interacts (via the KEN box) with FZR1.</text>
</comment>
<evidence type="ECO:0000256" key="4">
    <source>
        <dbReference type="ARBA" id="ARBA00022741"/>
    </source>
</evidence>
<dbReference type="Gene3D" id="3.30.60.20">
    <property type="match status" value="1"/>
</dbReference>
<gene>
    <name evidence="12" type="primary">TK1</name>
    <name evidence="12" type="ORF">SK128_001958</name>
</gene>
<evidence type="ECO:0000256" key="3">
    <source>
        <dbReference type="ARBA" id="ARBA00022679"/>
    </source>
</evidence>
<dbReference type="FunFam" id="3.40.50.300:FF:000761">
    <property type="entry name" value="Thymidine kinase"/>
    <property type="match status" value="1"/>
</dbReference>
<organism evidence="12 13">
    <name type="scientific">Halocaridina rubra</name>
    <name type="common">Hawaiian red shrimp</name>
    <dbReference type="NCBI Taxonomy" id="373956"/>
    <lineage>
        <taxon>Eukaryota</taxon>
        <taxon>Metazoa</taxon>
        <taxon>Ecdysozoa</taxon>
        <taxon>Arthropoda</taxon>
        <taxon>Crustacea</taxon>
        <taxon>Multicrustacea</taxon>
        <taxon>Malacostraca</taxon>
        <taxon>Eumalacostraca</taxon>
        <taxon>Eucarida</taxon>
        <taxon>Decapoda</taxon>
        <taxon>Pleocyemata</taxon>
        <taxon>Caridea</taxon>
        <taxon>Atyoidea</taxon>
        <taxon>Atyidae</taxon>
        <taxon>Halocaridina</taxon>
    </lineage>
</organism>
<evidence type="ECO:0000256" key="11">
    <source>
        <dbReference type="SAM" id="MobiDB-lite"/>
    </source>
</evidence>
<keyword evidence="3 9" id="KW-0808">Transferase</keyword>
<dbReference type="PROSITE" id="PS00603">
    <property type="entry name" value="TK_CELLULAR_TYPE"/>
    <property type="match status" value="1"/>
</dbReference>
<evidence type="ECO:0000313" key="12">
    <source>
        <dbReference type="EMBL" id="KAK7072749.1"/>
    </source>
</evidence>
<evidence type="ECO:0000313" key="13">
    <source>
        <dbReference type="Proteomes" id="UP001381693"/>
    </source>
</evidence>
<evidence type="ECO:0000256" key="5">
    <source>
        <dbReference type="ARBA" id="ARBA00022777"/>
    </source>
</evidence>
<name>A0AAN8X4D5_HALRR</name>
<comment type="similarity">
    <text evidence="1 10">Belongs to the thymidine kinase family.</text>
</comment>
<protein>
    <recommendedName>
        <fullName evidence="9">Thymidine kinase</fullName>
        <ecNumber evidence="9">2.7.1.21</ecNumber>
    </recommendedName>
</protein>
<dbReference type="Proteomes" id="UP001381693">
    <property type="component" value="Unassembled WGS sequence"/>
</dbReference>
<dbReference type="EC" id="2.7.1.21" evidence="9"/>
<dbReference type="GO" id="GO:0004797">
    <property type="term" value="F:thymidine kinase activity"/>
    <property type="evidence" value="ECO:0007669"/>
    <property type="project" value="UniProtKB-EC"/>
</dbReference>
<accession>A0AAN8X4D5</accession>
<dbReference type="PANTHER" id="PTHR11441">
    <property type="entry name" value="THYMIDINE KINASE"/>
    <property type="match status" value="1"/>
</dbReference>
<evidence type="ECO:0000256" key="10">
    <source>
        <dbReference type="RuleBase" id="RU004165"/>
    </source>
</evidence>
<evidence type="ECO:0000256" key="6">
    <source>
        <dbReference type="ARBA" id="ARBA00022840"/>
    </source>
</evidence>
<dbReference type="SUPFAM" id="SSF57716">
    <property type="entry name" value="Glucocorticoid receptor-like (DNA-binding domain)"/>
    <property type="match status" value="1"/>
</dbReference>
<dbReference type="Gene3D" id="3.40.50.300">
    <property type="entry name" value="P-loop containing nucleotide triphosphate hydrolases"/>
    <property type="match status" value="1"/>
</dbReference>
<feature type="region of interest" description="Disordered" evidence="11">
    <location>
        <begin position="199"/>
        <end position="246"/>
    </location>
</feature>
<keyword evidence="13" id="KW-1185">Reference proteome</keyword>
<keyword evidence="6 9" id="KW-0067">ATP-binding</keyword>
<comment type="catalytic activity">
    <reaction evidence="8">
        <text>thymidine + ATP = dTMP + ADP + H(+)</text>
        <dbReference type="Rhea" id="RHEA:19129"/>
        <dbReference type="ChEBI" id="CHEBI:15378"/>
        <dbReference type="ChEBI" id="CHEBI:17748"/>
        <dbReference type="ChEBI" id="CHEBI:30616"/>
        <dbReference type="ChEBI" id="CHEBI:63528"/>
        <dbReference type="ChEBI" id="CHEBI:456216"/>
        <dbReference type="EC" id="2.7.1.21"/>
    </reaction>
    <physiologicalReaction direction="left-to-right" evidence="8">
        <dbReference type="Rhea" id="RHEA:19130"/>
    </physiologicalReaction>
</comment>
<evidence type="ECO:0000256" key="2">
    <source>
        <dbReference type="ARBA" id="ARBA00022634"/>
    </source>
</evidence>
<dbReference type="InterPro" id="IPR001267">
    <property type="entry name" value="Thymidine_kinase"/>
</dbReference>
<keyword evidence="5 9" id="KW-0418">Kinase</keyword>
<evidence type="ECO:0000256" key="9">
    <source>
        <dbReference type="RuleBase" id="RU000544"/>
    </source>
</evidence>
<reference evidence="12 13" key="1">
    <citation type="submission" date="2023-11" db="EMBL/GenBank/DDBJ databases">
        <title>Halocaridina rubra genome assembly.</title>
        <authorList>
            <person name="Smith C."/>
        </authorList>
    </citation>
    <scope>NUCLEOTIDE SEQUENCE [LARGE SCALE GENOMIC DNA]</scope>
    <source>
        <strain evidence="12">EP-1</strain>
        <tissue evidence="12">Whole</tissue>
    </source>
</reference>
<dbReference type="AlphaFoldDB" id="A0AAN8X4D5"/>